<dbReference type="GeneID" id="116308736"/>
<dbReference type="KEGG" id="aten:116308736"/>
<proteinExistence type="predicted"/>
<name>A0A6P8J4U5_ACTTE</name>
<protein>
    <submittedName>
        <fullName evidence="3">Uncharacterized protein LOC116308736</fullName>
    </submittedName>
</protein>
<evidence type="ECO:0000313" key="3">
    <source>
        <dbReference type="RefSeq" id="XP_031575076.1"/>
    </source>
</evidence>
<feature type="region of interest" description="Disordered" evidence="1">
    <location>
        <begin position="1"/>
        <end position="57"/>
    </location>
</feature>
<accession>A0A6P8J4U5</accession>
<keyword evidence="2" id="KW-1185">Reference proteome</keyword>
<dbReference type="AlphaFoldDB" id="A0A6P8J4U5"/>
<sequence>MAEAKYSIGHSRKPKGKIGVGGQPVHSWDNDIELQPTSSLGSATSAQNTSYNGKDSSRHVVAQTWLGGSKEAFNPSRKKDKDSSFATANFLSNKNAPIKVTVTGEWALQECEEFTNWTNLLMRRGRYRPVSDIRRSVGDGVTLVHMLEIL</sequence>
<dbReference type="InterPro" id="IPR036872">
    <property type="entry name" value="CH_dom_sf"/>
</dbReference>
<dbReference type="InParanoid" id="A0A6P8J4U5"/>
<organism evidence="2 3">
    <name type="scientific">Actinia tenebrosa</name>
    <name type="common">Australian red waratah sea anemone</name>
    <dbReference type="NCBI Taxonomy" id="6105"/>
    <lineage>
        <taxon>Eukaryota</taxon>
        <taxon>Metazoa</taxon>
        <taxon>Cnidaria</taxon>
        <taxon>Anthozoa</taxon>
        <taxon>Hexacorallia</taxon>
        <taxon>Actiniaria</taxon>
        <taxon>Actiniidae</taxon>
        <taxon>Actinia</taxon>
    </lineage>
</organism>
<gene>
    <name evidence="3" type="primary">LOC116308736</name>
</gene>
<evidence type="ECO:0000256" key="1">
    <source>
        <dbReference type="SAM" id="MobiDB-lite"/>
    </source>
</evidence>
<dbReference type="SUPFAM" id="SSF47576">
    <property type="entry name" value="Calponin-homology domain, CH-domain"/>
    <property type="match status" value="1"/>
</dbReference>
<dbReference type="OrthoDB" id="5973648at2759"/>
<dbReference type="RefSeq" id="XP_031575076.1">
    <property type="nucleotide sequence ID" value="XM_031719216.1"/>
</dbReference>
<feature type="compositionally biased region" description="Polar residues" evidence="1">
    <location>
        <begin position="35"/>
        <end position="54"/>
    </location>
</feature>
<reference evidence="3" key="1">
    <citation type="submission" date="2025-08" db="UniProtKB">
        <authorList>
            <consortium name="RefSeq"/>
        </authorList>
    </citation>
    <scope>IDENTIFICATION</scope>
    <source>
        <tissue evidence="3">Tentacle</tissue>
    </source>
</reference>
<feature type="non-terminal residue" evidence="3">
    <location>
        <position position="150"/>
    </location>
</feature>
<evidence type="ECO:0000313" key="2">
    <source>
        <dbReference type="Proteomes" id="UP000515163"/>
    </source>
</evidence>
<dbReference type="Proteomes" id="UP000515163">
    <property type="component" value="Unplaced"/>
</dbReference>